<accession>A0ACC2BDC5</accession>
<organism evidence="1 2">
    <name type="scientific">Diphasiastrum complanatum</name>
    <name type="common">Issler's clubmoss</name>
    <name type="synonym">Lycopodium complanatum</name>
    <dbReference type="NCBI Taxonomy" id="34168"/>
    <lineage>
        <taxon>Eukaryota</taxon>
        <taxon>Viridiplantae</taxon>
        <taxon>Streptophyta</taxon>
        <taxon>Embryophyta</taxon>
        <taxon>Tracheophyta</taxon>
        <taxon>Lycopodiopsida</taxon>
        <taxon>Lycopodiales</taxon>
        <taxon>Lycopodiaceae</taxon>
        <taxon>Lycopodioideae</taxon>
        <taxon>Diphasiastrum</taxon>
    </lineage>
</organism>
<dbReference type="Proteomes" id="UP001162992">
    <property type="component" value="Chromosome 16"/>
</dbReference>
<evidence type="ECO:0000313" key="1">
    <source>
        <dbReference type="EMBL" id="KAJ7527708.1"/>
    </source>
</evidence>
<protein>
    <submittedName>
        <fullName evidence="1">Uncharacterized protein</fullName>
    </submittedName>
</protein>
<keyword evidence="2" id="KW-1185">Reference proteome</keyword>
<reference evidence="2" key="1">
    <citation type="journal article" date="2024" name="Proc. Natl. Acad. Sci. U.S.A.">
        <title>Extraordinary preservation of gene collinearity over three hundred million years revealed in homosporous lycophytes.</title>
        <authorList>
            <person name="Li C."/>
            <person name="Wickell D."/>
            <person name="Kuo L.Y."/>
            <person name="Chen X."/>
            <person name="Nie B."/>
            <person name="Liao X."/>
            <person name="Peng D."/>
            <person name="Ji J."/>
            <person name="Jenkins J."/>
            <person name="Williams M."/>
            <person name="Shu S."/>
            <person name="Plott C."/>
            <person name="Barry K."/>
            <person name="Rajasekar S."/>
            <person name="Grimwood J."/>
            <person name="Han X."/>
            <person name="Sun S."/>
            <person name="Hou Z."/>
            <person name="He W."/>
            <person name="Dai G."/>
            <person name="Sun C."/>
            <person name="Schmutz J."/>
            <person name="Leebens-Mack J.H."/>
            <person name="Li F.W."/>
            <person name="Wang L."/>
        </authorList>
    </citation>
    <scope>NUCLEOTIDE SEQUENCE [LARGE SCALE GENOMIC DNA]</scope>
    <source>
        <strain evidence="2">cv. PW_Plant_1</strain>
    </source>
</reference>
<name>A0ACC2BDC5_DIPCM</name>
<proteinExistence type="predicted"/>
<evidence type="ECO:0000313" key="2">
    <source>
        <dbReference type="Proteomes" id="UP001162992"/>
    </source>
</evidence>
<dbReference type="EMBL" id="CM055107">
    <property type="protein sequence ID" value="KAJ7527708.1"/>
    <property type="molecule type" value="Genomic_DNA"/>
</dbReference>
<gene>
    <name evidence="1" type="ORF">O6H91_16G067800</name>
</gene>
<sequence length="867" mass="94955">MSLLSYAQGMLSEELGVGTGLTEPWGAQCPFFLAWQDDEYLVSVDANLEYGGLGSGSEKFFSAVAEGAPAEELPDSGTLGTVRKDLHWDSPPQSPGSVSIHLPFSVLQIVAKSSKADAVVVGVMSKGWEKNLETLLHVPKDLEFPDMVECDMEDLVLASAGKVLSIEGRKFHTKFASSLGGEPQAFIFHPFCLEGYEAVLYALWLDSTKVPVTAEAIFLDASLSMPMLLSNRLNSRKYERLGRRFDAILKMMPQAVVFVDDEAGQVVVNPAAANLLSLPSHGEVDPVKIASAMRKLAKCSSTRTDPQRWFLNMSSQEDQNIEEEWELSTPRRVLHVRSYPVSSHAAHGCLWLYEDVTAEHDAREAIEAANRAKSQFLAMMSHELRTPMTGVLGMLDLLHLTKLLPEQQGLVKVMQESAEGLMQVINNILDFCKMEAGRLSLEDIEFSLLEIFDQVSCMHQQKLKEKNLQLSISGPKISRLIVCGDPVRLRQILINLVSNSIKFSESGTITIMWNHMKSAPASLPGQNIAAQVPAQGNQSMHLGVDEENISQLHYDSMNIQFPVPSNSVETRIPTPVRKDATSSTPRLKICKFCGGFLEKEAYTYVNSYKEAAATDSGVSAIDKRIWLEVKVIDSGIGIAEEQLQLLFAGIQAGSPRRDTVGTGLGLAICNGLLGLMNGQLRIESTAGQGTMVTFVAPLLQAEDSSRLSFIFSGPDRTTEQGASKEHVLHPNQPNSNGDQSKSIRVLVAEDNKVNQLLIRKMFNHYGLQVELVGNGKLAVEAVQKETYDLVLMDLQMPILDGLSATKAIRGLNQPLSCIPIYALSADALAPECGPIEETGLNGYLSKPIVWEKMAEVIEKVLSKTLSN</sequence>
<comment type="caution">
    <text evidence="1">The sequence shown here is derived from an EMBL/GenBank/DDBJ whole genome shotgun (WGS) entry which is preliminary data.</text>
</comment>